<protein>
    <recommendedName>
        <fullName evidence="4">Rhodanese domain-containing protein</fullName>
    </recommendedName>
</protein>
<evidence type="ECO:0008006" key="4">
    <source>
        <dbReference type="Google" id="ProtNLM"/>
    </source>
</evidence>
<keyword evidence="3" id="KW-1185">Reference proteome</keyword>
<feature type="region of interest" description="Disordered" evidence="1">
    <location>
        <begin position="58"/>
        <end position="81"/>
    </location>
</feature>
<proteinExistence type="predicted"/>
<name>A0ABT0YCD1_9ACTN</name>
<feature type="compositionally biased region" description="Low complexity" evidence="1">
    <location>
        <begin position="62"/>
        <end position="73"/>
    </location>
</feature>
<reference evidence="2 3" key="1">
    <citation type="submission" date="2022-06" db="EMBL/GenBank/DDBJ databases">
        <title>Actinoplanes abujensis sp. nov., isolated from Nigerian arid soil.</title>
        <authorList>
            <person name="Ding P."/>
        </authorList>
    </citation>
    <scope>NUCLEOTIDE SEQUENCE [LARGE SCALE GENOMIC DNA]</scope>
    <source>
        <strain evidence="3">TRM88002</strain>
    </source>
</reference>
<evidence type="ECO:0000313" key="2">
    <source>
        <dbReference type="EMBL" id="MCM4083148.1"/>
    </source>
</evidence>
<comment type="caution">
    <text evidence="2">The sequence shown here is derived from an EMBL/GenBank/DDBJ whole genome shotgun (WGS) entry which is preliminary data.</text>
</comment>
<evidence type="ECO:0000256" key="1">
    <source>
        <dbReference type="SAM" id="MobiDB-lite"/>
    </source>
</evidence>
<evidence type="ECO:0000313" key="3">
    <source>
        <dbReference type="Proteomes" id="UP001523216"/>
    </source>
</evidence>
<dbReference type="EMBL" id="JAMQOL010000054">
    <property type="protein sequence ID" value="MCM4083148.1"/>
    <property type="molecule type" value="Genomic_DNA"/>
</dbReference>
<dbReference type="Proteomes" id="UP001523216">
    <property type="component" value="Unassembled WGS sequence"/>
</dbReference>
<dbReference type="RefSeq" id="WP_251802858.1">
    <property type="nucleotide sequence ID" value="NZ_JAMQOL010000054.1"/>
</dbReference>
<organism evidence="2 3">
    <name type="scientific">Paractinoplanes hotanensis</name>
    <dbReference type="NCBI Taxonomy" id="2906497"/>
    <lineage>
        <taxon>Bacteria</taxon>
        <taxon>Bacillati</taxon>
        <taxon>Actinomycetota</taxon>
        <taxon>Actinomycetes</taxon>
        <taxon>Micromonosporales</taxon>
        <taxon>Micromonosporaceae</taxon>
        <taxon>Paractinoplanes</taxon>
    </lineage>
</organism>
<accession>A0ABT0YCD1</accession>
<sequence length="81" mass="8521">MIDSLGSYPAYFDRLGELNRHGRLVTTAPLLTPLDVAAVRRLLGDDAIAVDVRPIRDYSAGTSPARSPSRCAPSTPPGSAG</sequence>
<gene>
    <name evidence="2" type="ORF">LXN57_36915</name>
</gene>